<gene>
    <name evidence="4" type="ORF">DASB73_022140</name>
</gene>
<dbReference type="AlphaFoldDB" id="A0AAV5RI55"/>
<dbReference type="FunFam" id="2.20.25.20:FF:000001">
    <property type="entry name" value="Casein kinase II subunit beta"/>
    <property type="match status" value="1"/>
</dbReference>
<name>A0AAV5RI55_STABA</name>
<dbReference type="Gene3D" id="1.10.1820.10">
    <property type="entry name" value="protein kinase ck2 holoenzyme, chain C, domain 1"/>
    <property type="match status" value="1"/>
</dbReference>
<evidence type="ECO:0000256" key="1">
    <source>
        <dbReference type="ARBA" id="ARBA00006941"/>
    </source>
</evidence>
<comment type="function">
    <text evidence="2 3">Regulatory subunit of casein kinase II/CK2. As part of the kinase complex regulates the basal catalytic activity of the alpha subunit a constitutively active serine/threonine-protein kinase that phosphorylates a large number of substrates containing acidic residues C-terminal to the phosphorylated serine or threonine.</text>
</comment>
<dbReference type="PANTHER" id="PTHR11740">
    <property type="entry name" value="CASEIN KINASE II SUBUNIT BETA"/>
    <property type="match status" value="1"/>
</dbReference>
<evidence type="ECO:0000256" key="2">
    <source>
        <dbReference type="ARBA" id="ARBA00045899"/>
    </source>
</evidence>
<dbReference type="GO" id="GO:0005956">
    <property type="term" value="C:protein kinase CK2 complex"/>
    <property type="evidence" value="ECO:0007669"/>
    <property type="project" value="UniProtKB-UniRule"/>
</dbReference>
<evidence type="ECO:0000256" key="3">
    <source>
        <dbReference type="RuleBase" id="RU361268"/>
    </source>
</evidence>
<dbReference type="PRINTS" id="PR00472">
    <property type="entry name" value="CASNKINASEII"/>
</dbReference>
<comment type="subunit">
    <text evidence="3">Tetramer of two alpha and two beta subunits.</text>
</comment>
<evidence type="ECO:0000313" key="4">
    <source>
        <dbReference type="EMBL" id="GMM51256.1"/>
    </source>
</evidence>
<dbReference type="GO" id="GO:0006359">
    <property type="term" value="P:regulation of transcription by RNA polymerase III"/>
    <property type="evidence" value="ECO:0007669"/>
    <property type="project" value="TreeGrafter"/>
</dbReference>
<dbReference type="Proteomes" id="UP001362899">
    <property type="component" value="Unassembled WGS sequence"/>
</dbReference>
<dbReference type="GO" id="GO:0005737">
    <property type="term" value="C:cytoplasm"/>
    <property type="evidence" value="ECO:0007669"/>
    <property type="project" value="TreeGrafter"/>
</dbReference>
<sequence length="214" mass="24745">MEERSWIQEFLSIPGNELFCEVDVEFIIDRFNLTGINTSPERMQDIIDVVTGYGNEFDSYGDPDMVDDPTEIMARHFYGMVHARFILSTRGIQKMLAKYLNGEFGKCPRALCRGQAVVPIGLHDIPHVSFVKLYCPKCEDIYHPFPLRQSSIDGAYFGTTAPAMMFQAYQKYIPRHSSEQFVLKVFGFKIHEHAELARWQQKKRAELEQERSGH</sequence>
<accession>A0AAV5RI55</accession>
<dbReference type="PANTHER" id="PTHR11740:SF39">
    <property type="entry name" value="CASEIN KINASE II SUBUNIT BETA"/>
    <property type="match status" value="1"/>
</dbReference>
<dbReference type="InterPro" id="IPR016149">
    <property type="entry name" value="Casein_kin_II_reg-sub_N"/>
</dbReference>
<dbReference type="GO" id="GO:0030291">
    <property type="term" value="F:protein serine/threonine kinase inhibitor activity"/>
    <property type="evidence" value="ECO:0007669"/>
    <property type="project" value="UniProtKB-ARBA"/>
</dbReference>
<dbReference type="EMBL" id="BTGC01000003">
    <property type="protein sequence ID" value="GMM51256.1"/>
    <property type="molecule type" value="Genomic_DNA"/>
</dbReference>
<protein>
    <recommendedName>
        <fullName evidence="3">Casein kinase II subunit beta</fullName>
        <shortName evidence="3">CK II beta</shortName>
    </recommendedName>
</protein>
<evidence type="ECO:0000313" key="5">
    <source>
        <dbReference type="Proteomes" id="UP001362899"/>
    </source>
</evidence>
<keyword evidence="5" id="KW-1185">Reference proteome</keyword>
<dbReference type="InterPro" id="IPR000704">
    <property type="entry name" value="Casein_kinase_II_reg-sub"/>
</dbReference>
<dbReference type="InterPro" id="IPR035991">
    <property type="entry name" value="Casein_kinase_II_beta-like"/>
</dbReference>
<dbReference type="Gene3D" id="2.20.25.20">
    <property type="match status" value="1"/>
</dbReference>
<dbReference type="GO" id="GO:0034456">
    <property type="term" value="C:UTP-C complex"/>
    <property type="evidence" value="ECO:0007669"/>
    <property type="project" value="TreeGrafter"/>
</dbReference>
<comment type="caution">
    <text evidence="4">The sequence shown here is derived from an EMBL/GenBank/DDBJ whole genome shotgun (WGS) entry which is preliminary data.</text>
</comment>
<organism evidence="4 5">
    <name type="scientific">Starmerella bacillaris</name>
    <name type="common">Yeast</name>
    <name type="synonym">Candida zemplinina</name>
    <dbReference type="NCBI Taxonomy" id="1247836"/>
    <lineage>
        <taxon>Eukaryota</taxon>
        <taxon>Fungi</taxon>
        <taxon>Dikarya</taxon>
        <taxon>Ascomycota</taxon>
        <taxon>Saccharomycotina</taxon>
        <taxon>Dipodascomycetes</taxon>
        <taxon>Dipodascales</taxon>
        <taxon>Trichomonascaceae</taxon>
        <taxon>Starmerella</taxon>
    </lineage>
</organism>
<dbReference type="Pfam" id="PF01214">
    <property type="entry name" value="CK_II_beta"/>
    <property type="match status" value="1"/>
</dbReference>
<dbReference type="SUPFAM" id="SSF57798">
    <property type="entry name" value="Casein kinase II beta subunit"/>
    <property type="match status" value="1"/>
</dbReference>
<comment type="similarity">
    <text evidence="1 3">Belongs to the casein kinase 2 subunit beta family.</text>
</comment>
<proteinExistence type="inferred from homology"/>
<reference evidence="4 5" key="1">
    <citation type="journal article" date="2023" name="Elife">
        <title>Identification of key yeast species and microbe-microbe interactions impacting larval growth of Drosophila in the wild.</title>
        <authorList>
            <person name="Mure A."/>
            <person name="Sugiura Y."/>
            <person name="Maeda R."/>
            <person name="Honda K."/>
            <person name="Sakurai N."/>
            <person name="Takahashi Y."/>
            <person name="Watada M."/>
            <person name="Katoh T."/>
            <person name="Gotoh A."/>
            <person name="Gotoh Y."/>
            <person name="Taniguchi I."/>
            <person name="Nakamura K."/>
            <person name="Hayashi T."/>
            <person name="Katayama T."/>
            <person name="Uemura T."/>
            <person name="Hattori Y."/>
        </authorList>
    </citation>
    <scope>NUCLEOTIDE SEQUENCE [LARGE SCALE GENOMIC DNA]</scope>
    <source>
        <strain evidence="4 5">SB-73</strain>
    </source>
</reference>
<dbReference type="SMART" id="SM01085">
    <property type="entry name" value="CK_II_beta"/>
    <property type="match status" value="1"/>
</dbReference>